<protein>
    <recommendedName>
        <fullName evidence="4">Zinc-finger domain-containing protein</fullName>
    </recommendedName>
</protein>
<dbReference type="Proteomes" id="UP000481087">
    <property type="component" value="Unassembled WGS sequence"/>
</dbReference>
<keyword evidence="1" id="KW-0812">Transmembrane</keyword>
<evidence type="ECO:0008006" key="4">
    <source>
        <dbReference type="Google" id="ProtNLM"/>
    </source>
</evidence>
<dbReference type="AlphaFoldDB" id="A0A6L8UYX9"/>
<proteinExistence type="predicted"/>
<organism evidence="2 3">
    <name type="scientific">Paenibacillus silvestris</name>
    <dbReference type="NCBI Taxonomy" id="2606219"/>
    <lineage>
        <taxon>Bacteria</taxon>
        <taxon>Bacillati</taxon>
        <taxon>Bacillota</taxon>
        <taxon>Bacilli</taxon>
        <taxon>Bacillales</taxon>
        <taxon>Paenibacillaceae</taxon>
        <taxon>Paenibacillus</taxon>
    </lineage>
</organism>
<evidence type="ECO:0000256" key="1">
    <source>
        <dbReference type="SAM" id="Phobius"/>
    </source>
</evidence>
<keyword evidence="3" id="KW-1185">Reference proteome</keyword>
<name>A0A6L8UYX9_9BACL</name>
<evidence type="ECO:0000313" key="2">
    <source>
        <dbReference type="EMBL" id="MZQ82309.1"/>
    </source>
</evidence>
<keyword evidence="1" id="KW-1133">Transmembrane helix</keyword>
<keyword evidence="1" id="KW-0472">Membrane</keyword>
<dbReference type="RefSeq" id="WP_161406549.1">
    <property type="nucleotide sequence ID" value="NZ_WTUZ01000012.1"/>
</dbReference>
<accession>A0A6L8UYX9</accession>
<sequence length="144" mass="16518">MKHYDEQTWSLYINERLLPNEISEMELHLYRCNDCLTRYMICMEQMALTLPTMEIDERTYVDAVLTRTLGTKRSWYHSTMLHYGIAAAATLILVATGFFHGLSQELGPQGALQPAPPSAIKIDQPISDQLLNKTLTWLDTLQNK</sequence>
<comment type="caution">
    <text evidence="2">The sequence shown here is derived from an EMBL/GenBank/DDBJ whole genome shotgun (WGS) entry which is preliminary data.</text>
</comment>
<gene>
    <name evidence="2" type="ORF">GQF01_09200</name>
</gene>
<feature type="transmembrane region" description="Helical" evidence="1">
    <location>
        <begin position="81"/>
        <end position="102"/>
    </location>
</feature>
<evidence type="ECO:0000313" key="3">
    <source>
        <dbReference type="Proteomes" id="UP000481087"/>
    </source>
</evidence>
<dbReference type="EMBL" id="WTUZ01000012">
    <property type="protein sequence ID" value="MZQ82309.1"/>
    <property type="molecule type" value="Genomic_DNA"/>
</dbReference>
<reference evidence="2 3" key="1">
    <citation type="submission" date="2019-12" db="EMBL/GenBank/DDBJ databases">
        <title>Paenibacillus sp. nov. sp. isolated from soil.</title>
        <authorList>
            <person name="Kim J."/>
            <person name="Jeong S.E."/>
            <person name="Jung H.S."/>
            <person name="Jeon C.O."/>
        </authorList>
    </citation>
    <scope>NUCLEOTIDE SEQUENCE [LARGE SCALE GENOMIC DNA]</scope>
    <source>
        <strain evidence="2 3">5J-6</strain>
    </source>
</reference>